<feature type="repeat" description="ANK" evidence="3">
    <location>
        <begin position="599"/>
        <end position="631"/>
    </location>
</feature>
<name>A0A336M6G6_CULSO</name>
<dbReference type="AlphaFoldDB" id="A0A336M6G6"/>
<dbReference type="PANTHER" id="PTHR24171:SF9">
    <property type="entry name" value="ANKYRIN REPEAT DOMAIN-CONTAINING PROTEIN 39"/>
    <property type="match status" value="1"/>
</dbReference>
<keyword evidence="1" id="KW-0677">Repeat</keyword>
<dbReference type="PROSITE" id="PS50297">
    <property type="entry name" value="ANK_REP_REGION"/>
    <property type="match status" value="6"/>
</dbReference>
<organism evidence="5">
    <name type="scientific">Culicoides sonorensis</name>
    <name type="common">Biting midge</name>
    <dbReference type="NCBI Taxonomy" id="179676"/>
    <lineage>
        <taxon>Eukaryota</taxon>
        <taxon>Metazoa</taxon>
        <taxon>Ecdysozoa</taxon>
        <taxon>Arthropoda</taxon>
        <taxon>Hexapoda</taxon>
        <taxon>Insecta</taxon>
        <taxon>Pterygota</taxon>
        <taxon>Neoptera</taxon>
        <taxon>Endopterygota</taxon>
        <taxon>Diptera</taxon>
        <taxon>Nematocera</taxon>
        <taxon>Chironomoidea</taxon>
        <taxon>Ceratopogonidae</taxon>
        <taxon>Ceratopogoninae</taxon>
        <taxon>Culicoides</taxon>
        <taxon>Monoculicoides</taxon>
    </lineage>
</organism>
<protein>
    <submittedName>
        <fullName evidence="5">CSON012826 protein</fullName>
    </submittedName>
</protein>
<evidence type="ECO:0000256" key="1">
    <source>
        <dbReference type="ARBA" id="ARBA00022737"/>
    </source>
</evidence>
<dbReference type="Pfam" id="PF12796">
    <property type="entry name" value="Ank_2"/>
    <property type="match status" value="3"/>
</dbReference>
<feature type="repeat" description="ANK" evidence="3">
    <location>
        <begin position="707"/>
        <end position="740"/>
    </location>
</feature>
<evidence type="ECO:0000256" key="2">
    <source>
        <dbReference type="ARBA" id="ARBA00023043"/>
    </source>
</evidence>
<accession>A0A336M6G6</accession>
<dbReference type="EMBL" id="UFQS01000625">
    <property type="protein sequence ID" value="SSX05515.1"/>
    <property type="molecule type" value="Genomic_DNA"/>
</dbReference>
<feature type="repeat" description="ANK" evidence="3">
    <location>
        <begin position="907"/>
        <end position="939"/>
    </location>
</feature>
<feature type="repeat" description="ANK" evidence="3">
    <location>
        <begin position="566"/>
        <end position="598"/>
    </location>
</feature>
<evidence type="ECO:0000313" key="4">
    <source>
        <dbReference type="EMBL" id="SSX05515.1"/>
    </source>
</evidence>
<reference evidence="4" key="1">
    <citation type="submission" date="2018-04" db="EMBL/GenBank/DDBJ databases">
        <authorList>
            <person name="Go L.Y."/>
            <person name="Mitchell J.A."/>
        </authorList>
    </citation>
    <scope>NUCLEOTIDE SEQUENCE</scope>
    <source>
        <tissue evidence="4">Whole organism</tissue>
    </source>
</reference>
<feature type="repeat" description="ANK" evidence="3">
    <location>
        <begin position="632"/>
        <end position="664"/>
    </location>
</feature>
<feature type="repeat" description="ANK" evidence="3">
    <location>
        <begin position="741"/>
        <end position="773"/>
    </location>
</feature>
<feature type="repeat" description="ANK" evidence="3">
    <location>
        <begin position="775"/>
        <end position="797"/>
    </location>
</feature>
<evidence type="ECO:0000313" key="5">
    <source>
        <dbReference type="EMBL" id="SSX25874.1"/>
    </source>
</evidence>
<dbReference type="Gene3D" id="1.25.40.20">
    <property type="entry name" value="Ankyrin repeat-containing domain"/>
    <property type="match status" value="4"/>
</dbReference>
<dbReference type="InterPro" id="IPR002110">
    <property type="entry name" value="Ankyrin_rpt"/>
</dbReference>
<gene>
    <name evidence="5" type="primary">CSON012826</name>
</gene>
<reference evidence="5" key="2">
    <citation type="submission" date="2018-07" db="EMBL/GenBank/DDBJ databases">
        <authorList>
            <person name="Quirk P.G."/>
            <person name="Krulwich T.A."/>
        </authorList>
    </citation>
    <scope>NUCLEOTIDE SEQUENCE</scope>
</reference>
<evidence type="ECO:0000256" key="3">
    <source>
        <dbReference type="PROSITE-ProRule" id="PRU00023"/>
    </source>
</evidence>
<dbReference type="PRINTS" id="PR01415">
    <property type="entry name" value="ANKYRIN"/>
</dbReference>
<dbReference type="SUPFAM" id="SSF48403">
    <property type="entry name" value="Ankyrin repeat"/>
    <property type="match status" value="1"/>
</dbReference>
<sequence length="960" mass="111573">MAGTSNARGFTYEYRICMLCIIRGLNHNYEKFRLQYQVQDAGKFDDFVFDEGGGQYIFVQAKHCEMKSKSEKITHSNYNANFNLLKYVKSVIDINKNPKFRGKIKLAIVFTNLDIVLENDHNVFQISRDSKFYKFDCDENIVQILINQTKHYRNDVGNLTEDEIRDALKYIVYAVNQPNDLKLKEIIKLELNKYDNTQNFVLHCCKYVNQADKKYRPYFIFTSRRKECIPDISTIQLDVFMKKDAENLIKSELGKIKGLVLKHEEVEKLAETLQFFPLAIQQAISFVRIKRKQAIFRTYTLENYMSELKIKSKILLNHEFKERFDKYGMATFSTFDVSLDAITSDPVNGQNAIEILQYMAYLYADEIDVKMFQKYVDKEKLSNVISLLESYSIISLKSDNPYFELGYLQIHRLVQSVVQNKFKEDEKNNIKNVIKIVIPKIVHSEYKKFKTSKDGENEEKWKIEVEHMFFEHESLILHIENLYAHVKKSHGLHQFYRELFDELRKKSFDEIAHHDDVESLKKLNMTQESLKKIAEQNIYYMLHGNHNRLVEYFVTSKLIDIQSVMSKHCLLHFAVSEGNQEMIKLFIGNGANFENDDEYGDKPMHKAAYHGHLETIKYLINRGANCNVKNKDGETPIHYAAVSGQLKIIKFLIENGADFNVEDNKGVTPFYKAAFEGQAQVAKYLIEELGLHFLPPNSINTTNLDKYGNTPLHRAASDGNFEMVKGLIVQKSEDINATNYLGQTALHTAISQGYLNIVKYFFDEMDDFEDMKDYTGGTSIHIAASSGHLNIVEYLVKEKNVYAFSKDKKYNNPLSRAVLEGHFEVVQFLAENKVCIYHNKHSQESSVDIAIFQGHLNIVKLFYEKHNLRGFYENDSLHIAIAKGYVDVIKYLIDKEKWNMYRRDDAKDNTLLHTAALEGQFDIVKYLLSKGADTKLKNRRGEIPLDLAKDTRVKELLMAR</sequence>
<keyword evidence="2 3" id="KW-0040">ANK repeat</keyword>
<dbReference type="SMART" id="SM00248">
    <property type="entry name" value="ANK"/>
    <property type="match status" value="10"/>
</dbReference>
<dbReference type="EMBL" id="UFQT01000625">
    <property type="protein sequence ID" value="SSX25874.1"/>
    <property type="molecule type" value="Genomic_DNA"/>
</dbReference>
<dbReference type="VEuPathDB" id="VectorBase:CSON012826"/>
<proteinExistence type="predicted"/>
<dbReference type="PANTHER" id="PTHR24171">
    <property type="entry name" value="ANKYRIN REPEAT DOMAIN-CONTAINING PROTEIN 39-RELATED"/>
    <property type="match status" value="1"/>
</dbReference>
<dbReference type="InterPro" id="IPR036770">
    <property type="entry name" value="Ankyrin_rpt-contain_sf"/>
</dbReference>
<dbReference type="PROSITE" id="PS50088">
    <property type="entry name" value="ANK_REPEAT"/>
    <property type="match status" value="7"/>
</dbReference>